<dbReference type="KEGG" id="lha:LHA_1565"/>
<dbReference type="PATRIC" id="fig|449.7.peg.785"/>
<dbReference type="InterPro" id="IPR013324">
    <property type="entry name" value="RNA_pol_sigma_r3/r4-like"/>
</dbReference>
<dbReference type="InterPro" id="IPR013249">
    <property type="entry name" value="RNA_pol_sigma70_r4_t2"/>
</dbReference>
<dbReference type="SUPFAM" id="SSF88659">
    <property type="entry name" value="Sigma3 and sigma4 domains of RNA polymerase sigma factors"/>
    <property type="match status" value="1"/>
</dbReference>
<dbReference type="InterPro" id="IPR036388">
    <property type="entry name" value="WH-like_DNA-bd_sf"/>
</dbReference>
<dbReference type="Proteomes" id="UP000032803">
    <property type="component" value="Chromosome I"/>
</dbReference>
<evidence type="ECO:0000313" key="9">
    <source>
        <dbReference type="Proteomes" id="UP000032803"/>
    </source>
</evidence>
<sequence length="179" mass="21063">MELTDYHLINLAISGDSLAANHLLAKYRKKIFMQIRTQVDDHSIVNDLVQDVCLKVFRYLPTFKYRSSFSTWLYKITQTTIINYFRAIKLELSLSDYCISPENINNSPEFHLTHLELQQKVNEMVLKMPNELQHCFHLYVTQGLSYKVIAKRLQCPLGTVRSRIHRLRNFLKERLSAIS</sequence>
<evidence type="ECO:0000256" key="4">
    <source>
        <dbReference type="ARBA" id="ARBA00023125"/>
    </source>
</evidence>
<dbReference type="GO" id="GO:0016987">
    <property type="term" value="F:sigma factor activity"/>
    <property type="evidence" value="ECO:0007669"/>
    <property type="project" value="UniProtKB-KW"/>
</dbReference>
<dbReference type="Pfam" id="PF04542">
    <property type="entry name" value="Sigma70_r2"/>
    <property type="match status" value="1"/>
</dbReference>
<dbReference type="NCBIfam" id="TIGR02937">
    <property type="entry name" value="sigma70-ECF"/>
    <property type="match status" value="1"/>
</dbReference>
<dbReference type="Gene3D" id="1.10.10.10">
    <property type="entry name" value="Winged helix-like DNA-binding domain superfamily/Winged helix DNA-binding domain"/>
    <property type="match status" value="1"/>
</dbReference>
<dbReference type="Gene3D" id="1.10.1740.10">
    <property type="match status" value="1"/>
</dbReference>
<keyword evidence="4" id="KW-0238">DNA-binding</keyword>
<dbReference type="RefSeq" id="WP_045105953.1">
    <property type="nucleotide sequence ID" value="NZ_LN681225.1"/>
</dbReference>
<accession>A0A0A8UP54</accession>
<dbReference type="GO" id="GO:0003677">
    <property type="term" value="F:DNA binding"/>
    <property type="evidence" value="ECO:0007669"/>
    <property type="project" value="UniProtKB-KW"/>
</dbReference>
<gene>
    <name evidence="8" type="primary">rpoE</name>
    <name evidence="8" type="ORF">LHA_1565</name>
</gene>
<reference evidence="9" key="1">
    <citation type="submission" date="2014-09" db="EMBL/GenBank/DDBJ databases">
        <authorList>
            <person name="Gomez-Valero L."/>
        </authorList>
    </citation>
    <scope>NUCLEOTIDE SEQUENCE [LARGE SCALE GENOMIC DNA]</scope>
    <source>
        <strain evidence="9">ATCC35250</strain>
    </source>
</reference>
<organism evidence="8 9">
    <name type="scientific">Legionella hackeliae</name>
    <dbReference type="NCBI Taxonomy" id="449"/>
    <lineage>
        <taxon>Bacteria</taxon>
        <taxon>Pseudomonadati</taxon>
        <taxon>Pseudomonadota</taxon>
        <taxon>Gammaproteobacteria</taxon>
        <taxon>Legionellales</taxon>
        <taxon>Legionellaceae</taxon>
        <taxon>Legionella</taxon>
    </lineage>
</organism>
<dbReference type="InterPro" id="IPR013325">
    <property type="entry name" value="RNA_pol_sigma_r2"/>
</dbReference>
<name>A0A0A8UP54_LEGHA</name>
<proteinExistence type="inferred from homology"/>
<dbReference type="InterPro" id="IPR007627">
    <property type="entry name" value="RNA_pol_sigma70_r2"/>
</dbReference>
<dbReference type="STRING" id="449.LHA_1565"/>
<keyword evidence="9" id="KW-1185">Reference proteome</keyword>
<dbReference type="InterPro" id="IPR014284">
    <property type="entry name" value="RNA_pol_sigma-70_dom"/>
</dbReference>
<feature type="domain" description="RNA polymerase sigma-70 region 2" evidence="6">
    <location>
        <begin position="25"/>
        <end position="87"/>
    </location>
</feature>
<evidence type="ECO:0000256" key="2">
    <source>
        <dbReference type="ARBA" id="ARBA00023015"/>
    </source>
</evidence>
<comment type="similarity">
    <text evidence="1">Belongs to the sigma-70 factor family. ECF subfamily.</text>
</comment>
<keyword evidence="5" id="KW-0804">Transcription</keyword>
<evidence type="ECO:0000256" key="1">
    <source>
        <dbReference type="ARBA" id="ARBA00010641"/>
    </source>
</evidence>
<evidence type="ECO:0000313" key="8">
    <source>
        <dbReference type="EMBL" id="CEK10605.1"/>
    </source>
</evidence>
<dbReference type="InterPro" id="IPR039425">
    <property type="entry name" value="RNA_pol_sigma-70-like"/>
</dbReference>
<dbReference type="SUPFAM" id="SSF88946">
    <property type="entry name" value="Sigma2 domain of RNA polymerase sigma factors"/>
    <property type="match status" value="1"/>
</dbReference>
<evidence type="ECO:0000259" key="7">
    <source>
        <dbReference type="Pfam" id="PF08281"/>
    </source>
</evidence>
<feature type="domain" description="RNA polymerase sigma factor 70 region 4 type 2" evidence="7">
    <location>
        <begin position="119"/>
        <end position="169"/>
    </location>
</feature>
<evidence type="ECO:0000259" key="6">
    <source>
        <dbReference type="Pfam" id="PF04542"/>
    </source>
</evidence>
<keyword evidence="2" id="KW-0805">Transcription regulation</keyword>
<evidence type="ECO:0000256" key="3">
    <source>
        <dbReference type="ARBA" id="ARBA00023082"/>
    </source>
</evidence>
<keyword evidence="3" id="KW-0731">Sigma factor</keyword>
<dbReference type="PANTHER" id="PTHR43133">
    <property type="entry name" value="RNA POLYMERASE ECF-TYPE SIGMA FACTO"/>
    <property type="match status" value="1"/>
</dbReference>
<dbReference type="OrthoDB" id="9780326at2"/>
<dbReference type="GO" id="GO:0006352">
    <property type="term" value="P:DNA-templated transcription initiation"/>
    <property type="evidence" value="ECO:0007669"/>
    <property type="project" value="InterPro"/>
</dbReference>
<evidence type="ECO:0000256" key="5">
    <source>
        <dbReference type="ARBA" id="ARBA00023163"/>
    </source>
</evidence>
<protein>
    <submittedName>
        <fullName evidence="8">RNA polymerase sigma-24 factor RpoE</fullName>
    </submittedName>
</protein>
<dbReference type="AlphaFoldDB" id="A0A0A8UP54"/>
<dbReference type="Pfam" id="PF08281">
    <property type="entry name" value="Sigma70_r4_2"/>
    <property type="match status" value="1"/>
</dbReference>
<dbReference type="PANTHER" id="PTHR43133:SF8">
    <property type="entry name" value="RNA POLYMERASE SIGMA FACTOR HI_1459-RELATED"/>
    <property type="match status" value="1"/>
</dbReference>
<dbReference type="EMBL" id="LN681225">
    <property type="protein sequence ID" value="CEK10605.1"/>
    <property type="molecule type" value="Genomic_DNA"/>
</dbReference>
<dbReference type="HOGENOM" id="CLU_047691_3_0_6"/>